<organism evidence="1 2">
    <name type="scientific">Portunus trituberculatus</name>
    <name type="common">Swimming crab</name>
    <name type="synonym">Neptunus trituberculatus</name>
    <dbReference type="NCBI Taxonomy" id="210409"/>
    <lineage>
        <taxon>Eukaryota</taxon>
        <taxon>Metazoa</taxon>
        <taxon>Ecdysozoa</taxon>
        <taxon>Arthropoda</taxon>
        <taxon>Crustacea</taxon>
        <taxon>Multicrustacea</taxon>
        <taxon>Malacostraca</taxon>
        <taxon>Eumalacostraca</taxon>
        <taxon>Eucarida</taxon>
        <taxon>Decapoda</taxon>
        <taxon>Pleocyemata</taxon>
        <taxon>Brachyura</taxon>
        <taxon>Eubrachyura</taxon>
        <taxon>Portunoidea</taxon>
        <taxon>Portunidae</taxon>
        <taxon>Portuninae</taxon>
        <taxon>Portunus</taxon>
    </lineage>
</organism>
<keyword evidence="2" id="KW-1185">Reference proteome</keyword>
<gene>
    <name evidence="1" type="ORF">E2C01_027064</name>
</gene>
<comment type="caution">
    <text evidence="1">The sequence shown here is derived from an EMBL/GenBank/DDBJ whole genome shotgun (WGS) entry which is preliminary data.</text>
</comment>
<evidence type="ECO:0000313" key="1">
    <source>
        <dbReference type="EMBL" id="MPC33705.1"/>
    </source>
</evidence>
<name>A0A5B7EJW6_PORTR</name>
<accession>A0A5B7EJW6</accession>
<sequence length="67" mass="7575">MLGMFTPRKADEALQAPDLSTCSTNDDALRCWYQQYFTPATGKFVTRVMISCLSVSSLNQNKWGHEL</sequence>
<dbReference type="AlphaFoldDB" id="A0A5B7EJW6"/>
<evidence type="ECO:0000313" key="2">
    <source>
        <dbReference type="Proteomes" id="UP000324222"/>
    </source>
</evidence>
<proteinExistence type="predicted"/>
<dbReference type="Proteomes" id="UP000324222">
    <property type="component" value="Unassembled WGS sequence"/>
</dbReference>
<reference evidence="1 2" key="1">
    <citation type="submission" date="2019-05" db="EMBL/GenBank/DDBJ databases">
        <title>Another draft genome of Portunus trituberculatus and its Hox gene families provides insights of decapod evolution.</title>
        <authorList>
            <person name="Jeong J.-H."/>
            <person name="Song I."/>
            <person name="Kim S."/>
            <person name="Choi T."/>
            <person name="Kim D."/>
            <person name="Ryu S."/>
            <person name="Kim W."/>
        </authorList>
    </citation>
    <scope>NUCLEOTIDE SEQUENCE [LARGE SCALE GENOMIC DNA]</scope>
    <source>
        <tissue evidence="1">Muscle</tissue>
    </source>
</reference>
<dbReference type="EMBL" id="VSRR010002886">
    <property type="protein sequence ID" value="MPC33705.1"/>
    <property type="molecule type" value="Genomic_DNA"/>
</dbReference>
<protein>
    <submittedName>
        <fullName evidence="1">Uncharacterized protein</fullName>
    </submittedName>
</protein>